<dbReference type="Pfam" id="PF11468">
    <property type="entry name" value="PTase_Orf2"/>
    <property type="match status" value="1"/>
</dbReference>
<comment type="similarity">
    <text evidence="1">Belongs to the aromatic prenyltransferase family.</text>
</comment>
<sequence length="306" mass="34693">MSAKQPLGSSFSERRFLHDISNASTALGVPYSENQTKRVLSVFGESFHRGCVLWRTTDQPNGELNYRVYERRSIDMVALATNAGLISKHNVLLSLVQSWSSLYGEQSQQLADFDASRGLVKFWVFLGAMRPLVEVLGVAELPACITEHRDMFENMRLTHVRHVAVDLEKRSINLYFRTTQQFTREGVDKHISLAGASPISDTLFGEIRQQFPRSGGTFAVTIDFLTGTISRVAFYALRLSPENMPCINERIRHFFQVCPSYDVQEMMALAWSFGKGSQTYVKAEHSHSGELVELLKEWNTPMTDDR</sequence>
<comment type="caution">
    <text evidence="5">The sequence shown here is derived from an EMBL/GenBank/DDBJ whole genome shotgun (WGS) entry which is preliminary data.</text>
</comment>
<reference evidence="6" key="1">
    <citation type="submission" date="2015-09" db="EMBL/GenBank/DDBJ databases">
        <authorList>
            <person name="Fill T.P."/>
            <person name="Baretta J.F."/>
            <person name="de Almeida L.G."/>
            <person name="Rocha M."/>
            <person name="de Souza D.H."/>
            <person name="Malavazi I."/>
            <person name="Cerdeira L.T."/>
            <person name="Hong H."/>
            <person name="Samborskyy M."/>
            <person name="de Vasconcelos A.T."/>
            <person name="Leadlay P."/>
            <person name="Rodrigues-Filho E."/>
        </authorList>
    </citation>
    <scope>NUCLEOTIDE SEQUENCE [LARGE SCALE GENOMIC DNA]</scope>
    <source>
        <strain evidence="6">LaBioMMi 136</strain>
    </source>
</reference>
<evidence type="ECO:0000256" key="3">
    <source>
        <dbReference type="ARBA" id="ARBA00022679"/>
    </source>
</evidence>
<evidence type="ECO:0000256" key="2">
    <source>
        <dbReference type="ARBA" id="ARBA00022602"/>
    </source>
</evidence>
<accession>A0A1S9RW32</accession>
<dbReference type="GO" id="GO:0004659">
    <property type="term" value="F:prenyltransferase activity"/>
    <property type="evidence" value="ECO:0007669"/>
    <property type="project" value="UniProtKB-KW"/>
</dbReference>
<dbReference type="SUPFAM" id="SSF143492">
    <property type="entry name" value="Prenyltransferase-like"/>
    <property type="match status" value="1"/>
</dbReference>
<organism evidence="5 6">
    <name type="scientific">Penicillium brasilianum</name>
    <dbReference type="NCBI Taxonomy" id="104259"/>
    <lineage>
        <taxon>Eukaryota</taxon>
        <taxon>Fungi</taxon>
        <taxon>Dikarya</taxon>
        <taxon>Ascomycota</taxon>
        <taxon>Pezizomycotina</taxon>
        <taxon>Eurotiomycetes</taxon>
        <taxon>Eurotiomycetidae</taxon>
        <taxon>Eurotiales</taxon>
        <taxon>Aspergillaceae</taxon>
        <taxon>Penicillium</taxon>
    </lineage>
</organism>
<evidence type="ECO:0000256" key="1">
    <source>
        <dbReference type="ARBA" id="ARBA00005368"/>
    </source>
</evidence>
<keyword evidence="2" id="KW-0637">Prenyltransferase</keyword>
<evidence type="ECO:0000256" key="4">
    <source>
        <dbReference type="ARBA" id="ARBA00033767"/>
    </source>
</evidence>
<dbReference type="AlphaFoldDB" id="A0A1S9RW32"/>
<proteinExistence type="inferred from homology"/>
<dbReference type="EMBL" id="LJBN01000103">
    <property type="protein sequence ID" value="OOQ89743.1"/>
    <property type="molecule type" value="Genomic_DNA"/>
</dbReference>
<protein>
    <recommendedName>
        <fullName evidence="4">Aromatic prenyltransferase</fullName>
    </recommendedName>
</protein>
<dbReference type="SFLD" id="SFLDS00036">
    <property type="entry name" value="Aromatic_Prenyltransferase"/>
    <property type="match status" value="1"/>
</dbReference>
<dbReference type="InterPro" id="IPR036239">
    <property type="entry name" value="PrenylTrfase-like_sf"/>
</dbReference>
<evidence type="ECO:0000313" key="6">
    <source>
        <dbReference type="Proteomes" id="UP000190744"/>
    </source>
</evidence>
<keyword evidence="3" id="KW-0808">Transferase</keyword>
<dbReference type="SFLD" id="SFLDG01163">
    <property type="entry name" value="II"/>
    <property type="match status" value="1"/>
</dbReference>
<name>A0A1S9RW32_PENBI</name>
<dbReference type="Proteomes" id="UP000190744">
    <property type="component" value="Unassembled WGS sequence"/>
</dbReference>
<evidence type="ECO:0000313" key="5">
    <source>
        <dbReference type="EMBL" id="OOQ89743.1"/>
    </source>
</evidence>
<dbReference type="InterPro" id="IPR020965">
    <property type="entry name" value="Prenyltransferase_CloQ"/>
</dbReference>
<gene>
    <name evidence="5" type="ORF">PEBR_07177</name>
</gene>
<dbReference type="InterPro" id="IPR033964">
    <property type="entry name" value="ABBA"/>
</dbReference>